<dbReference type="EMBL" id="OOGT01000414">
    <property type="protein sequence ID" value="SPL72648.1"/>
    <property type="molecule type" value="Genomic_DNA"/>
</dbReference>
<protein>
    <recommendedName>
        <fullName evidence="1">ABC-three component systems C-terminal domain-containing protein</fullName>
    </recommendedName>
</protein>
<organism evidence="2 3">
    <name type="scientific">Acinetobacter stercoris</name>
    <dbReference type="NCBI Taxonomy" id="2126983"/>
    <lineage>
        <taxon>Bacteria</taxon>
        <taxon>Pseudomonadati</taxon>
        <taxon>Pseudomonadota</taxon>
        <taxon>Gammaproteobacteria</taxon>
        <taxon>Moraxellales</taxon>
        <taxon>Moraxellaceae</taxon>
        <taxon>Acinetobacter</taxon>
    </lineage>
</organism>
<sequence length="205" mass="24216">MTIEKNGDFNSYKIKSKLNDFLSYIKNFDFSIISYYLPKDLIKIHSTSINHWHLFGELPLRGDDPIVPIKPEEYEEVYINELIKLYNDLTNQKYTLETLTKQFQNHLNSQRKAFFVAEGLKRFSRDKIPEAFDTLLEELLVSIEVILFNYFENNMEKFSKIIQYVSSTSVTNNPLSHRLKPSDLAGCCHHLVNNHRFKWVDDENI</sequence>
<name>A0A2U3N4P1_9GAMM</name>
<dbReference type="AlphaFoldDB" id="A0A2U3N4P1"/>
<dbReference type="InterPro" id="IPR046914">
    <property type="entry name" value="ABC-3C_CTD6"/>
</dbReference>
<evidence type="ECO:0000313" key="2">
    <source>
        <dbReference type="EMBL" id="SPL72648.1"/>
    </source>
</evidence>
<keyword evidence="3" id="KW-1185">Reference proteome</keyword>
<evidence type="ECO:0000259" key="1">
    <source>
        <dbReference type="Pfam" id="PF20282"/>
    </source>
</evidence>
<dbReference type="Pfam" id="PF20282">
    <property type="entry name" value="CTD6"/>
    <property type="match status" value="1"/>
</dbReference>
<proteinExistence type="predicted"/>
<dbReference type="InParanoid" id="A0A2U3N4P1"/>
<feature type="domain" description="ABC-three component systems C-terminal" evidence="1">
    <location>
        <begin position="75"/>
        <end position="199"/>
    </location>
</feature>
<reference evidence="3" key="1">
    <citation type="submission" date="2018-03" db="EMBL/GenBank/DDBJ databases">
        <authorList>
            <person name="Blom J."/>
        </authorList>
    </citation>
    <scope>NUCLEOTIDE SEQUENCE [LARGE SCALE GENOMIC DNA]</scope>
    <source>
        <strain evidence="3">KPC-SM-21</strain>
    </source>
</reference>
<accession>A0A2U3N4P1</accession>
<evidence type="ECO:0000313" key="3">
    <source>
        <dbReference type="Proteomes" id="UP000245974"/>
    </source>
</evidence>
<dbReference type="Proteomes" id="UP000245974">
    <property type="component" value="Unassembled WGS sequence"/>
</dbReference>
<gene>
    <name evidence="2" type="ORF">KPC_3826</name>
</gene>